<evidence type="ECO:0000313" key="2">
    <source>
        <dbReference type="EMBL" id="MDO6424504.1"/>
    </source>
</evidence>
<dbReference type="RefSeq" id="WP_303493785.1">
    <property type="nucleotide sequence ID" value="NZ_JAUOPB010000015.1"/>
</dbReference>
<evidence type="ECO:0000256" key="1">
    <source>
        <dbReference type="SAM" id="Coils"/>
    </source>
</evidence>
<accession>A0AAW7XDP1</accession>
<dbReference type="EMBL" id="JAUOPB010000015">
    <property type="protein sequence ID" value="MDO6424504.1"/>
    <property type="molecule type" value="Genomic_DNA"/>
</dbReference>
<reference evidence="2" key="1">
    <citation type="submission" date="2023-07" db="EMBL/GenBank/DDBJ databases">
        <title>Genome content predicts the carbon catabolic preferences of heterotrophic bacteria.</title>
        <authorList>
            <person name="Gralka M."/>
        </authorList>
    </citation>
    <scope>NUCLEOTIDE SEQUENCE</scope>
    <source>
        <strain evidence="2">I3M17_2</strain>
    </source>
</reference>
<protein>
    <recommendedName>
        <fullName evidence="4">Lipoprotein</fullName>
    </recommendedName>
</protein>
<dbReference type="Proteomes" id="UP001169760">
    <property type="component" value="Unassembled WGS sequence"/>
</dbReference>
<sequence length="255" mass="27283">MLSHKLSIIAATSVLVAACQSPANVKELEVKNSNLQNQLIKAQQEIVGLQTDKKQLMGEISELKRVMGVLDTEKSSRVEESLSLRTEVRQFVQAQVDSLKAFMVASDLLDYVGGELVQRSSAHEGPGVLVDLGNRVPRAGNLSGVAGFFTGPTSLKVYVLRPVDDRYVVIWGSNNLTVAGAGEQRVEFGVSVGIQQGDVIAYDFNGNVNVTFDKGTGATALSSKSLQLGTAISPSSLKNAKEKRAYSLGVFAILK</sequence>
<proteinExistence type="predicted"/>
<organism evidence="2 3">
    <name type="scientific">Saccharophagus degradans</name>
    <dbReference type="NCBI Taxonomy" id="86304"/>
    <lineage>
        <taxon>Bacteria</taxon>
        <taxon>Pseudomonadati</taxon>
        <taxon>Pseudomonadota</taxon>
        <taxon>Gammaproteobacteria</taxon>
        <taxon>Cellvibrionales</taxon>
        <taxon>Cellvibrionaceae</taxon>
        <taxon>Saccharophagus</taxon>
    </lineage>
</organism>
<evidence type="ECO:0008006" key="4">
    <source>
        <dbReference type="Google" id="ProtNLM"/>
    </source>
</evidence>
<keyword evidence="1" id="KW-0175">Coiled coil</keyword>
<dbReference type="AlphaFoldDB" id="A0AAW7XDP1"/>
<feature type="coiled-coil region" evidence="1">
    <location>
        <begin position="25"/>
        <end position="66"/>
    </location>
</feature>
<evidence type="ECO:0000313" key="3">
    <source>
        <dbReference type="Proteomes" id="UP001169760"/>
    </source>
</evidence>
<comment type="caution">
    <text evidence="2">The sequence shown here is derived from an EMBL/GenBank/DDBJ whole genome shotgun (WGS) entry which is preliminary data.</text>
</comment>
<dbReference type="PROSITE" id="PS51257">
    <property type="entry name" value="PROKAR_LIPOPROTEIN"/>
    <property type="match status" value="1"/>
</dbReference>
<gene>
    <name evidence="2" type="ORF">Q4521_18600</name>
</gene>
<name>A0AAW7XDP1_9GAMM</name>